<dbReference type="PANTHER" id="PTHR11592:SF81">
    <property type="entry name" value="GLUTATHIONE PEROXIDASE"/>
    <property type="match status" value="1"/>
</dbReference>
<evidence type="ECO:0000256" key="2">
    <source>
        <dbReference type="ARBA" id="ARBA00022559"/>
    </source>
</evidence>
<evidence type="ECO:0000256" key="4">
    <source>
        <dbReference type="RuleBase" id="RU000499"/>
    </source>
</evidence>
<evidence type="ECO:0000256" key="3">
    <source>
        <dbReference type="ARBA" id="ARBA00023002"/>
    </source>
</evidence>
<dbReference type="GO" id="GO:0004602">
    <property type="term" value="F:glutathione peroxidase activity"/>
    <property type="evidence" value="ECO:0007669"/>
    <property type="project" value="TreeGrafter"/>
</dbReference>
<dbReference type="PIRSF" id="PIRSF000303">
    <property type="entry name" value="Glutathion_perox"/>
    <property type="match status" value="1"/>
</dbReference>
<dbReference type="PROSITE" id="PS00763">
    <property type="entry name" value="GLUTATHIONE_PEROXID_2"/>
    <property type="match status" value="1"/>
</dbReference>
<accession>A0AAN9VG47</accession>
<dbReference type="AlphaFoldDB" id="A0AAN9VG47"/>
<dbReference type="Proteomes" id="UP001378592">
    <property type="component" value="Unassembled WGS sequence"/>
</dbReference>
<keyword evidence="6" id="KW-1185">Reference proteome</keyword>
<keyword evidence="3 4" id="KW-0560">Oxidoreductase</keyword>
<dbReference type="PROSITE" id="PS51355">
    <property type="entry name" value="GLUTATHIONE_PEROXID_3"/>
    <property type="match status" value="1"/>
</dbReference>
<keyword evidence="2 4" id="KW-0575">Peroxidase</keyword>
<dbReference type="GO" id="GO:0006979">
    <property type="term" value="P:response to oxidative stress"/>
    <property type="evidence" value="ECO:0007669"/>
    <property type="project" value="InterPro"/>
</dbReference>
<dbReference type="EMBL" id="JAZDUA010000708">
    <property type="protein sequence ID" value="KAK7789790.1"/>
    <property type="molecule type" value="Genomic_DNA"/>
</dbReference>
<dbReference type="PRINTS" id="PR01011">
    <property type="entry name" value="GLUTPROXDASE"/>
</dbReference>
<evidence type="ECO:0000313" key="6">
    <source>
        <dbReference type="Proteomes" id="UP001378592"/>
    </source>
</evidence>
<comment type="caution">
    <text evidence="5">The sequence shown here is derived from an EMBL/GenBank/DDBJ whole genome shotgun (WGS) entry which is preliminary data.</text>
</comment>
<reference evidence="5 6" key="1">
    <citation type="submission" date="2024-03" db="EMBL/GenBank/DDBJ databases">
        <title>The genome assembly and annotation of the cricket Gryllus longicercus Weissman &amp; Gray.</title>
        <authorList>
            <person name="Szrajer S."/>
            <person name="Gray D."/>
            <person name="Ylla G."/>
        </authorList>
    </citation>
    <scope>NUCLEOTIDE SEQUENCE [LARGE SCALE GENOMIC DNA]</scope>
    <source>
        <strain evidence="5">DAG 2021-001</strain>
        <tissue evidence="5">Whole body minus gut</tissue>
    </source>
</reference>
<dbReference type="InterPro" id="IPR036249">
    <property type="entry name" value="Thioredoxin-like_sf"/>
</dbReference>
<comment type="similarity">
    <text evidence="1 4">Belongs to the glutathione peroxidase family.</text>
</comment>
<sequence>MNALQSEMGQDFVALGFPCNQFELQEPGNNASEILNGIKYVRPGNGFEPNFQMFSKIDVNGEKELPLFTYLKSRCPSTRNYFSDKHSLTYNRFEHADVRWNWEKFLISKTGKPIKRYDASTDPFKIRGDIQRLLRRNN</sequence>
<dbReference type="Gene3D" id="3.40.30.10">
    <property type="entry name" value="Glutaredoxin"/>
    <property type="match status" value="1"/>
</dbReference>
<organism evidence="5 6">
    <name type="scientific">Gryllus longicercus</name>
    <dbReference type="NCBI Taxonomy" id="2509291"/>
    <lineage>
        <taxon>Eukaryota</taxon>
        <taxon>Metazoa</taxon>
        <taxon>Ecdysozoa</taxon>
        <taxon>Arthropoda</taxon>
        <taxon>Hexapoda</taxon>
        <taxon>Insecta</taxon>
        <taxon>Pterygota</taxon>
        <taxon>Neoptera</taxon>
        <taxon>Polyneoptera</taxon>
        <taxon>Orthoptera</taxon>
        <taxon>Ensifera</taxon>
        <taxon>Gryllidea</taxon>
        <taxon>Grylloidea</taxon>
        <taxon>Gryllidae</taxon>
        <taxon>Gryllinae</taxon>
        <taxon>Gryllus</taxon>
    </lineage>
</organism>
<dbReference type="Pfam" id="PF00255">
    <property type="entry name" value="GSHPx"/>
    <property type="match status" value="1"/>
</dbReference>
<dbReference type="InterPro" id="IPR000889">
    <property type="entry name" value="Glutathione_peroxidase"/>
</dbReference>
<proteinExistence type="inferred from homology"/>
<dbReference type="InterPro" id="IPR029760">
    <property type="entry name" value="GPX_CS"/>
</dbReference>
<dbReference type="PANTHER" id="PTHR11592">
    <property type="entry name" value="GLUTATHIONE PEROXIDASE"/>
    <property type="match status" value="1"/>
</dbReference>
<protein>
    <recommendedName>
        <fullName evidence="4">Glutathione peroxidase</fullName>
    </recommendedName>
</protein>
<evidence type="ECO:0000256" key="1">
    <source>
        <dbReference type="ARBA" id="ARBA00006926"/>
    </source>
</evidence>
<dbReference type="SUPFAM" id="SSF52833">
    <property type="entry name" value="Thioredoxin-like"/>
    <property type="match status" value="1"/>
</dbReference>
<name>A0AAN9VG47_9ORTH</name>
<evidence type="ECO:0000313" key="5">
    <source>
        <dbReference type="EMBL" id="KAK7789790.1"/>
    </source>
</evidence>
<gene>
    <name evidence="5" type="ORF">R5R35_012339</name>
</gene>